<evidence type="ECO:0000313" key="3">
    <source>
        <dbReference type="Proteomes" id="UP000005341"/>
    </source>
</evidence>
<dbReference type="GO" id="GO:0016757">
    <property type="term" value="F:glycosyltransferase activity"/>
    <property type="evidence" value="ECO:0007669"/>
    <property type="project" value="InterPro"/>
</dbReference>
<name>A0A828PK71_ACTPL</name>
<dbReference type="CDD" id="cd03801">
    <property type="entry name" value="GT4_PimA-like"/>
    <property type="match status" value="1"/>
</dbReference>
<dbReference type="PANTHER" id="PTHR12526">
    <property type="entry name" value="GLYCOSYLTRANSFERASE"/>
    <property type="match status" value="1"/>
</dbReference>
<dbReference type="AlphaFoldDB" id="A0A828PK71"/>
<keyword evidence="2" id="KW-0808">Transferase</keyword>
<comment type="caution">
    <text evidence="2">The sequence shown here is derived from an EMBL/GenBank/DDBJ whole genome shotgun (WGS) entry which is preliminary data.</text>
</comment>
<evidence type="ECO:0000259" key="1">
    <source>
        <dbReference type="Pfam" id="PF00534"/>
    </source>
</evidence>
<feature type="domain" description="Glycosyl transferase family 1" evidence="1">
    <location>
        <begin position="200"/>
        <end position="357"/>
    </location>
</feature>
<dbReference type="Gene3D" id="3.40.50.2000">
    <property type="entry name" value="Glycogen Phosphorylase B"/>
    <property type="match status" value="1"/>
</dbReference>
<dbReference type="EMBL" id="ADOG01000014">
    <property type="protein sequence ID" value="EFM91958.1"/>
    <property type="molecule type" value="Genomic_DNA"/>
</dbReference>
<dbReference type="RefSeq" id="WP_005597694.1">
    <property type="nucleotide sequence ID" value="NZ_ADOG01000014.1"/>
</dbReference>
<dbReference type="PANTHER" id="PTHR12526:SF630">
    <property type="entry name" value="GLYCOSYLTRANSFERASE"/>
    <property type="match status" value="1"/>
</dbReference>
<sequence>MSKKKIKVALLVNEYFGAVGTGYGGYGFLARRLVANHLQNENIQIDVLLKTTSRNFGLLARKHIVDGVNVYEIPKRPFFAKYWLKQQNYDVYLSIEVTFDLPLIYEPDLSKKLIFWIQDPRPKSDWEEIETVELFPEPNYYDQNLYDHIHSLYKQNRVIFISQGYFLNDKAKSLYNLDNNVEITYLPNPITIDYKYDIKTYPKKNKIIFLGRIESVKRGWLFCEIAKKCPEYEFYMLGQSFFDAERNSEIMEKYNNIPNLYFSGHVDGKEKEEYLKDAKILINTSIHEALPISFLEALSYGTLLVSNQNPENVTEKFGIYVGQVLGNGFDKVDLYVDAVKSLIEDDNRRQMLAEKAIEYVKEVHNYERFDRDIMKILEHVCCHS</sequence>
<dbReference type="GeneID" id="48599211"/>
<dbReference type="Pfam" id="PF00534">
    <property type="entry name" value="Glycos_transf_1"/>
    <property type="match status" value="1"/>
</dbReference>
<organism evidence="2 3">
    <name type="scientific">Actinobacillus pleuropneumoniae serovar 6 str. Femo</name>
    <dbReference type="NCBI Taxonomy" id="754256"/>
    <lineage>
        <taxon>Bacteria</taxon>
        <taxon>Pseudomonadati</taxon>
        <taxon>Pseudomonadota</taxon>
        <taxon>Gammaproteobacteria</taxon>
        <taxon>Pasteurellales</taxon>
        <taxon>Pasteurellaceae</taxon>
        <taxon>Actinobacillus</taxon>
    </lineage>
</organism>
<dbReference type="InterPro" id="IPR001296">
    <property type="entry name" value="Glyco_trans_1"/>
</dbReference>
<reference evidence="2 3" key="1">
    <citation type="journal article" date="2010" name="J. Bacteriol.">
        <title>Comparative genomic characterization of Actinobacillus pleuropneumoniae.</title>
        <authorList>
            <person name="Xu Z."/>
            <person name="Chen X."/>
            <person name="Li L."/>
            <person name="Li T."/>
            <person name="Wang S."/>
            <person name="Chen H."/>
            <person name="Zhou R."/>
        </authorList>
    </citation>
    <scope>NUCLEOTIDE SEQUENCE [LARGE SCALE GENOMIC DNA]</scope>
    <source>
        <strain evidence="2 3">Femo</strain>
    </source>
</reference>
<dbReference type="SUPFAM" id="SSF53756">
    <property type="entry name" value="UDP-Glycosyltransferase/glycogen phosphorylase"/>
    <property type="match status" value="1"/>
</dbReference>
<proteinExistence type="predicted"/>
<gene>
    <name evidence="2" type="ORF">appser6_11320</name>
</gene>
<evidence type="ECO:0000313" key="2">
    <source>
        <dbReference type="EMBL" id="EFM91958.1"/>
    </source>
</evidence>
<dbReference type="Proteomes" id="UP000005341">
    <property type="component" value="Unassembled WGS sequence"/>
</dbReference>
<accession>A0A828PK71</accession>
<protein>
    <submittedName>
        <fullName evidence="2">Glycosyl transferase, group 1 family protein</fullName>
    </submittedName>
</protein>
<dbReference type="GO" id="GO:1901135">
    <property type="term" value="P:carbohydrate derivative metabolic process"/>
    <property type="evidence" value="ECO:0007669"/>
    <property type="project" value="UniProtKB-ARBA"/>
</dbReference>